<dbReference type="InterPro" id="IPR011058">
    <property type="entry name" value="Cyanovirin-N"/>
</dbReference>
<dbReference type="Pfam" id="PF08881">
    <property type="entry name" value="CVNH"/>
    <property type="match status" value="1"/>
</dbReference>
<keyword evidence="3" id="KW-1185">Reference proteome</keyword>
<dbReference type="EMBL" id="ML743555">
    <property type="protein sequence ID" value="KAE8142296.1"/>
    <property type="molecule type" value="Genomic_DNA"/>
</dbReference>
<dbReference type="Gene3D" id="2.30.60.10">
    <property type="entry name" value="Cyanovirin-N"/>
    <property type="match status" value="1"/>
</dbReference>
<feature type="domain" description="Cyanovirin-N" evidence="1">
    <location>
        <begin position="2"/>
        <end position="103"/>
    </location>
</feature>
<dbReference type="GeneID" id="43642935"/>
<dbReference type="RefSeq" id="XP_031918359.1">
    <property type="nucleotide sequence ID" value="XM_032058725.1"/>
</dbReference>
<gene>
    <name evidence="2" type="ORF">BDV38DRAFT_278462</name>
</gene>
<dbReference type="SMART" id="SM01111">
    <property type="entry name" value="CVNH"/>
    <property type="match status" value="1"/>
</dbReference>
<proteinExistence type="predicted"/>
<evidence type="ECO:0000313" key="3">
    <source>
        <dbReference type="Proteomes" id="UP000325672"/>
    </source>
</evidence>
<dbReference type="InterPro" id="IPR036673">
    <property type="entry name" value="Cyanovirin-N_sf"/>
</dbReference>
<dbReference type="AlphaFoldDB" id="A0A5N6T7T2"/>
<name>A0A5N6T7T2_ASPPS</name>
<evidence type="ECO:0000313" key="2">
    <source>
        <dbReference type="EMBL" id="KAE8142296.1"/>
    </source>
</evidence>
<dbReference type="Proteomes" id="UP000325672">
    <property type="component" value="Unassembled WGS sequence"/>
</dbReference>
<dbReference type="SUPFAM" id="SSF51322">
    <property type="entry name" value="Cyanovirin-N"/>
    <property type="match status" value="1"/>
</dbReference>
<dbReference type="PANTHER" id="PTHR42076">
    <property type="entry name" value="CYANOVIRIN-N HOMOLOG"/>
    <property type="match status" value="1"/>
</dbReference>
<dbReference type="PANTHER" id="PTHR42076:SF1">
    <property type="entry name" value="CYANOVIRIN-N DOMAIN-CONTAINING PROTEIN"/>
    <property type="match status" value="1"/>
</dbReference>
<organism evidence="2 3">
    <name type="scientific">Aspergillus pseudotamarii</name>
    <dbReference type="NCBI Taxonomy" id="132259"/>
    <lineage>
        <taxon>Eukaryota</taxon>
        <taxon>Fungi</taxon>
        <taxon>Dikarya</taxon>
        <taxon>Ascomycota</taxon>
        <taxon>Pezizomycotina</taxon>
        <taxon>Eurotiomycetes</taxon>
        <taxon>Eurotiomycetidae</taxon>
        <taxon>Eurotiales</taxon>
        <taxon>Aspergillaceae</taxon>
        <taxon>Aspergillus</taxon>
        <taxon>Aspergillus subgen. Circumdati</taxon>
    </lineage>
</organism>
<sequence length="106" mass="12118">MSFLESSRNIRIENVENATWLFCEAQAEDGTWQPADINLDEVIGNDDGWFSRNTAGFTESAEEIFFQDGWLTANLPRRDGSYRDRQGIDLGLHITNVNGNLEWYGQ</sequence>
<dbReference type="OrthoDB" id="2441380at2759"/>
<reference evidence="2 3" key="1">
    <citation type="submission" date="2019-04" db="EMBL/GenBank/DDBJ databases">
        <title>Friends and foes A comparative genomics study of 23 Aspergillus species from section Flavi.</title>
        <authorList>
            <consortium name="DOE Joint Genome Institute"/>
            <person name="Kjaerbolling I."/>
            <person name="Vesth T."/>
            <person name="Frisvad J.C."/>
            <person name="Nybo J.L."/>
            <person name="Theobald S."/>
            <person name="Kildgaard S."/>
            <person name="Isbrandt T."/>
            <person name="Kuo A."/>
            <person name="Sato A."/>
            <person name="Lyhne E.K."/>
            <person name="Kogle M.E."/>
            <person name="Wiebenga A."/>
            <person name="Kun R.S."/>
            <person name="Lubbers R.J."/>
            <person name="Makela M.R."/>
            <person name="Barry K."/>
            <person name="Chovatia M."/>
            <person name="Clum A."/>
            <person name="Daum C."/>
            <person name="Haridas S."/>
            <person name="He G."/>
            <person name="LaButti K."/>
            <person name="Lipzen A."/>
            <person name="Mondo S."/>
            <person name="Riley R."/>
            <person name="Salamov A."/>
            <person name="Simmons B.A."/>
            <person name="Magnuson J.K."/>
            <person name="Henrissat B."/>
            <person name="Mortensen U.H."/>
            <person name="Larsen T.O."/>
            <person name="Devries R.P."/>
            <person name="Grigoriev I.V."/>
            <person name="Machida M."/>
            <person name="Baker S.E."/>
            <person name="Andersen M.R."/>
        </authorList>
    </citation>
    <scope>NUCLEOTIDE SEQUENCE [LARGE SCALE GENOMIC DNA]</scope>
    <source>
        <strain evidence="2 3">CBS 117625</strain>
    </source>
</reference>
<evidence type="ECO:0000259" key="1">
    <source>
        <dbReference type="SMART" id="SM01111"/>
    </source>
</evidence>
<accession>A0A5N6T7T2</accession>
<protein>
    <submittedName>
        <fullName evidence="2">Cyanovirin-N</fullName>
    </submittedName>
</protein>